<comment type="caution">
    <text evidence="2">The sequence shown here is derived from an EMBL/GenBank/DDBJ whole genome shotgun (WGS) entry which is preliminary data.</text>
</comment>
<proteinExistence type="predicted"/>
<feature type="non-terminal residue" evidence="2">
    <location>
        <position position="1"/>
    </location>
</feature>
<protein>
    <recommendedName>
        <fullName evidence="1">AB hydrolase-1 domain-containing protein</fullName>
    </recommendedName>
</protein>
<dbReference type="AlphaFoldDB" id="X1QKM8"/>
<dbReference type="Gene3D" id="3.40.50.1820">
    <property type="entry name" value="alpha/beta hydrolase"/>
    <property type="match status" value="1"/>
</dbReference>
<evidence type="ECO:0000313" key="2">
    <source>
        <dbReference type="EMBL" id="GAI69012.1"/>
    </source>
</evidence>
<dbReference type="SUPFAM" id="SSF53474">
    <property type="entry name" value="alpha/beta-Hydrolases"/>
    <property type="match status" value="1"/>
</dbReference>
<organism evidence="2">
    <name type="scientific">marine sediment metagenome</name>
    <dbReference type="NCBI Taxonomy" id="412755"/>
    <lineage>
        <taxon>unclassified sequences</taxon>
        <taxon>metagenomes</taxon>
        <taxon>ecological metagenomes</taxon>
    </lineage>
</organism>
<sequence>GHGRSDKPKVGEGNYSVQVLANDLYALAQKLSLEKPVLVGFSLGGYAAILLALE</sequence>
<feature type="non-terminal residue" evidence="2">
    <location>
        <position position="54"/>
    </location>
</feature>
<gene>
    <name evidence="2" type="ORF">S06H3_66573</name>
</gene>
<dbReference type="InterPro" id="IPR000073">
    <property type="entry name" value="AB_hydrolase_1"/>
</dbReference>
<reference evidence="2" key="1">
    <citation type="journal article" date="2014" name="Front. Microbiol.">
        <title>High frequency of phylogenetically diverse reductive dehalogenase-homologous genes in deep subseafloor sedimentary metagenomes.</title>
        <authorList>
            <person name="Kawai M."/>
            <person name="Futagami T."/>
            <person name="Toyoda A."/>
            <person name="Takaki Y."/>
            <person name="Nishi S."/>
            <person name="Hori S."/>
            <person name="Arai W."/>
            <person name="Tsubouchi T."/>
            <person name="Morono Y."/>
            <person name="Uchiyama I."/>
            <person name="Ito T."/>
            <person name="Fujiyama A."/>
            <person name="Inagaki F."/>
            <person name="Takami H."/>
        </authorList>
    </citation>
    <scope>NUCLEOTIDE SEQUENCE</scope>
    <source>
        <strain evidence="2">Expedition CK06-06</strain>
    </source>
</reference>
<feature type="domain" description="AB hydrolase-1" evidence="1">
    <location>
        <begin position="1"/>
        <end position="53"/>
    </location>
</feature>
<dbReference type="Pfam" id="PF00561">
    <property type="entry name" value="Abhydrolase_1"/>
    <property type="match status" value="1"/>
</dbReference>
<dbReference type="InterPro" id="IPR029058">
    <property type="entry name" value="AB_hydrolase_fold"/>
</dbReference>
<evidence type="ECO:0000259" key="1">
    <source>
        <dbReference type="Pfam" id="PF00561"/>
    </source>
</evidence>
<dbReference type="EMBL" id="BARV01045451">
    <property type="protein sequence ID" value="GAI69012.1"/>
    <property type="molecule type" value="Genomic_DNA"/>
</dbReference>
<accession>X1QKM8</accession>
<name>X1QKM8_9ZZZZ</name>